<dbReference type="Pfam" id="PF13953">
    <property type="entry name" value="PapC_C"/>
    <property type="match status" value="1"/>
</dbReference>
<evidence type="ECO:0000256" key="1">
    <source>
        <dbReference type="SAM" id="SignalP"/>
    </source>
</evidence>
<dbReference type="Proteomes" id="UP000286576">
    <property type="component" value="Unassembled WGS sequence"/>
</dbReference>
<dbReference type="PANTHER" id="PTHR30451">
    <property type="entry name" value="OUTER MEMBRANE USHER PROTEIN"/>
    <property type="match status" value="1"/>
</dbReference>
<feature type="chain" id="PRO_5019171630" evidence="1">
    <location>
        <begin position="33"/>
        <end position="808"/>
    </location>
</feature>
<comment type="caution">
    <text evidence="3">The sequence shown here is derived from an EMBL/GenBank/DDBJ whole genome shotgun (WGS) entry which is preliminary data.</text>
</comment>
<feature type="domain" description="PapC-like C-terminal" evidence="2">
    <location>
        <begin position="728"/>
        <end position="785"/>
    </location>
</feature>
<dbReference type="Gene3D" id="2.60.40.2070">
    <property type="match status" value="1"/>
</dbReference>
<dbReference type="GO" id="GO:0015473">
    <property type="term" value="F:fimbrial usher porin activity"/>
    <property type="evidence" value="ECO:0007669"/>
    <property type="project" value="InterPro"/>
</dbReference>
<gene>
    <name evidence="3" type="ORF">D2V07_18200</name>
</gene>
<feature type="signal peptide" evidence="1">
    <location>
        <begin position="1"/>
        <end position="32"/>
    </location>
</feature>
<dbReference type="PANTHER" id="PTHR30451:SF5">
    <property type="entry name" value="SLR0019 PROTEIN"/>
    <property type="match status" value="1"/>
</dbReference>
<name>A0A418NMJ9_9SPHN</name>
<dbReference type="InterPro" id="IPR000015">
    <property type="entry name" value="Fimb_usher"/>
</dbReference>
<protein>
    <submittedName>
        <fullName evidence="3">Fimbrial biogenesis outer membrane usher protein</fullName>
    </submittedName>
</protein>
<evidence type="ECO:0000313" key="3">
    <source>
        <dbReference type="EMBL" id="RIV82220.1"/>
    </source>
</evidence>
<reference evidence="3 4" key="1">
    <citation type="submission" date="2018-08" db="EMBL/GenBank/DDBJ databases">
        <title>Erythrobacter zhengii sp.nov., a bacterium isolated from deep-sea sediment.</title>
        <authorList>
            <person name="Fang C."/>
            <person name="Wu Y.-H."/>
            <person name="Sun C."/>
            <person name="Wang H."/>
            <person name="Cheng H."/>
            <person name="Meng F.-X."/>
            <person name="Wang C.-S."/>
            <person name="Xu X.-W."/>
        </authorList>
    </citation>
    <scope>NUCLEOTIDE SEQUENCE [LARGE SCALE GENOMIC DNA]</scope>
    <source>
        <strain evidence="3 4">V18</strain>
    </source>
</reference>
<proteinExistence type="predicted"/>
<organism evidence="3 4">
    <name type="scientific">Aurantiacibacter zhengii</name>
    <dbReference type="NCBI Taxonomy" id="2307003"/>
    <lineage>
        <taxon>Bacteria</taxon>
        <taxon>Pseudomonadati</taxon>
        <taxon>Pseudomonadota</taxon>
        <taxon>Alphaproteobacteria</taxon>
        <taxon>Sphingomonadales</taxon>
        <taxon>Erythrobacteraceae</taxon>
        <taxon>Aurantiacibacter</taxon>
    </lineage>
</organism>
<dbReference type="InterPro" id="IPR043142">
    <property type="entry name" value="PapC-like_C_sf"/>
</dbReference>
<dbReference type="AlphaFoldDB" id="A0A418NMJ9"/>
<dbReference type="GO" id="GO:0009297">
    <property type="term" value="P:pilus assembly"/>
    <property type="evidence" value="ECO:0007669"/>
    <property type="project" value="InterPro"/>
</dbReference>
<dbReference type="Gene3D" id="2.60.40.2610">
    <property type="entry name" value="Outer membrane usher protein FimD, plug domain"/>
    <property type="match status" value="1"/>
</dbReference>
<keyword evidence="1" id="KW-0732">Signal</keyword>
<dbReference type="Pfam" id="PF00577">
    <property type="entry name" value="Usher"/>
    <property type="match status" value="1"/>
</dbReference>
<dbReference type="GO" id="GO:0009279">
    <property type="term" value="C:cell outer membrane"/>
    <property type="evidence" value="ECO:0007669"/>
    <property type="project" value="TreeGrafter"/>
</dbReference>
<dbReference type="Gene3D" id="2.60.40.3110">
    <property type="match status" value="1"/>
</dbReference>
<evidence type="ECO:0000259" key="2">
    <source>
        <dbReference type="Pfam" id="PF13953"/>
    </source>
</evidence>
<accession>A0A418NMJ9</accession>
<evidence type="ECO:0000313" key="4">
    <source>
        <dbReference type="Proteomes" id="UP000286576"/>
    </source>
</evidence>
<dbReference type="InterPro" id="IPR042186">
    <property type="entry name" value="FimD_plug_dom"/>
</dbReference>
<sequence length="808" mass="86156">MVRNSAKMSRWLSRIGKAALIALALIAQSAQAKDHRTAADTAERTIDRTQIASAVTYDRTSTPVQGTLLFLEVEVNGMDHGLAQFRLIDEEVWASRSVLQDLGLRLDDVPVASDDMVSLAEAYGQNFRYNSGAQSLSIIVEAKQLAVATSRLNFYDQDNPVAQSATGLLLNYDLYANFASGRISLDGVTEARAFSGNFLMESVGIFQLGDRGPAGDARFLRLDTSAALTFPENRLTVRMGDIVTRSTSLSRPSRIGGARIGTDFALQPYLITAPVPTFFGEATLPSTVDLYIDGIRRYSADVAPGPFEIGSGPTRVNGAASAELVVTDVLGQVTTLDFPLYDTPLLLREGLSDWSVEIGTVRQNYGQRSFDYANQLVASGSLRRGISDILTVEGHAEVSSSLLNAGGGFALASPGFGVISASIAASQHDGRTGHRFEVGYSFTTSSFNLAATLQRTSNDFADIPSTAGASFPREREIVSAGYSDERLGTFGASLVRQLSDGKERTSYANASWSRFVTEEISLSLSGNINLENTSDKGVFATLTYIPGNRDHYRASVQAHKRRTTGAFGYRRNVPYEGGMGWAVDGSYDGDRFRGAAQFDHLGSFGQATAGARIFGSNTSGYLGYSGAIVAIDGSVHAARKINDGFALVSAAGFADVPVSLNNRRIGVTNGEGRLLVTGLNAYQHNRLSIDTANLPPDIEVGSDEEDAVPSLRAGVTVDFGLAQSHSVLVTVVDQAGVPIPTGTIARTGKNDEALLIIGYDGQLFIEDATPGGRVMVDNDRSPCAFTLPASFPENTAGRLGHVVCSREG</sequence>
<dbReference type="InterPro" id="IPR025949">
    <property type="entry name" value="PapC-like_C"/>
</dbReference>
<dbReference type="EMBL" id="QXFL01000022">
    <property type="protein sequence ID" value="RIV82220.1"/>
    <property type="molecule type" value="Genomic_DNA"/>
</dbReference>
<keyword evidence="4" id="KW-1185">Reference proteome</keyword>